<dbReference type="AlphaFoldDB" id="A0AAX6MCD8"/>
<proteinExistence type="predicted"/>
<gene>
    <name evidence="2" type="ORF">Daesc_008635</name>
</gene>
<reference evidence="2 3" key="1">
    <citation type="journal article" date="2024" name="Front Chem Biol">
        <title>Unveiling the potential of Daldinia eschscholtzii MFLUCC 19-0629 through bioactivity and bioinformatics studies for enhanced sustainable agriculture production.</title>
        <authorList>
            <person name="Brooks S."/>
            <person name="Weaver J.A."/>
            <person name="Klomchit A."/>
            <person name="Alharthi S.A."/>
            <person name="Onlamun T."/>
            <person name="Nurani R."/>
            <person name="Vong T.K."/>
            <person name="Alberti F."/>
            <person name="Greco C."/>
        </authorList>
    </citation>
    <scope>NUCLEOTIDE SEQUENCE [LARGE SCALE GENOMIC DNA]</scope>
    <source>
        <strain evidence="2">MFLUCC 19-0629</strain>
    </source>
</reference>
<feature type="transmembrane region" description="Helical" evidence="1">
    <location>
        <begin position="414"/>
        <end position="435"/>
    </location>
</feature>
<comment type="caution">
    <text evidence="2">The sequence shown here is derived from an EMBL/GenBank/DDBJ whole genome shotgun (WGS) entry which is preliminary data.</text>
</comment>
<evidence type="ECO:0000256" key="1">
    <source>
        <dbReference type="SAM" id="Phobius"/>
    </source>
</evidence>
<evidence type="ECO:0000313" key="3">
    <source>
        <dbReference type="Proteomes" id="UP001369815"/>
    </source>
</evidence>
<sequence length="486" mass="56473">MDDYLFRWHLDQCKSVEEKTTYLEIFNYTDPAYNTCEDHSLLTEDDFENFLAQTGTFAPQQLKDGVSLLDGIRLIIQKDANHANTFAPDYISLTRSSYESMMKTWRLPFRAIEGSSIVGPFFWCSHDQDKEDRHLQIIFRKSDVRKKGKTRGWEIMLSYSYKTRITSGFVKGTESSDIVKSLKHLTACRAEVGHPLLLPIIILSHDLSSKGDKRQRDARDWLRRLENAITMRNEIDIAEVYSDFDVDGINRDLVECHSQVLWKRPQAYQEIIKEIKEAMRKFMQYEPEGGQPEEIYALHDNMLARLDFYRVKLTGMEHYIHTTLERLHIQRQALYNIMAQKESKLNLEIASQQRRVAHATKRDGTAMKTLSLLGAVFLPGTFMASVFSMTFFDFKVGPDNAGEDSGKSEVSSELWVYFVVTVPLTFLIVLVWWIIDRRRERKYAEEDIEIEKGIDTMEKDILAIMRKKTINKASTWNSNGQPVGFH</sequence>
<accession>A0AAX6MCD8</accession>
<keyword evidence="3" id="KW-1185">Reference proteome</keyword>
<dbReference type="EMBL" id="JBANMG010000008">
    <property type="protein sequence ID" value="KAK6950309.1"/>
    <property type="molecule type" value="Genomic_DNA"/>
</dbReference>
<feature type="transmembrane region" description="Helical" evidence="1">
    <location>
        <begin position="370"/>
        <end position="394"/>
    </location>
</feature>
<keyword evidence="1" id="KW-0812">Transmembrane</keyword>
<dbReference type="Proteomes" id="UP001369815">
    <property type="component" value="Unassembled WGS sequence"/>
</dbReference>
<name>A0AAX6MCD8_9PEZI</name>
<dbReference type="Gene3D" id="1.20.58.340">
    <property type="entry name" value="Magnesium transport protein CorA, transmembrane region"/>
    <property type="match status" value="1"/>
</dbReference>
<keyword evidence="1" id="KW-0472">Membrane</keyword>
<keyword evidence="1" id="KW-1133">Transmembrane helix</keyword>
<evidence type="ECO:0000313" key="2">
    <source>
        <dbReference type="EMBL" id="KAK6950309.1"/>
    </source>
</evidence>
<protein>
    <submittedName>
        <fullName evidence="2">Uncharacterized protein</fullName>
    </submittedName>
</protein>
<organism evidence="2 3">
    <name type="scientific">Daldinia eschscholtzii</name>
    <dbReference type="NCBI Taxonomy" id="292717"/>
    <lineage>
        <taxon>Eukaryota</taxon>
        <taxon>Fungi</taxon>
        <taxon>Dikarya</taxon>
        <taxon>Ascomycota</taxon>
        <taxon>Pezizomycotina</taxon>
        <taxon>Sordariomycetes</taxon>
        <taxon>Xylariomycetidae</taxon>
        <taxon>Xylariales</taxon>
        <taxon>Hypoxylaceae</taxon>
        <taxon>Daldinia</taxon>
    </lineage>
</organism>